<proteinExistence type="predicted"/>
<accession>A0ABQ7Q5N7</accession>
<name>A0ABQ7Q5N7_PLUXY</name>
<dbReference type="Pfam" id="PF03564">
    <property type="entry name" value="DUF1759"/>
    <property type="match status" value="1"/>
</dbReference>
<gene>
    <name evidence="1" type="ORF">JYU34_015749</name>
</gene>
<protein>
    <submittedName>
        <fullName evidence="1">Uncharacterized protein</fullName>
    </submittedName>
</protein>
<sequence>MERALLERKTARRLSTVACDKFDQSLSEDPGNKKAVKAYYESLTVKHKKLLEVSNAVLHLLLDTQGAATDYDTEVDAAETYEDRWFLAEQSFLEWSTSEANQNFKGEEYKSVSGNTENKKRFRLPRLELPKFDGQIKSWLTFRGQFIKIHDDEDIDDGDKFQYLLQCMEHGSSARDLVESFPLMATNYVQQST</sequence>
<keyword evidence="2" id="KW-1185">Reference proteome</keyword>
<evidence type="ECO:0000313" key="2">
    <source>
        <dbReference type="Proteomes" id="UP000823941"/>
    </source>
</evidence>
<dbReference type="InterPro" id="IPR005312">
    <property type="entry name" value="DUF1759"/>
</dbReference>
<evidence type="ECO:0000313" key="1">
    <source>
        <dbReference type="EMBL" id="KAG7300198.1"/>
    </source>
</evidence>
<dbReference type="EMBL" id="JAHIBW010000021">
    <property type="protein sequence ID" value="KAG7300198.1"/>
    <property type="molecule type" value="Genomic_DNA"/>
</dbReference>
<comment type="caution">
    <text evidence="1">The sequence shown here is derived from an EMBL/GenBank/DDBJ whole genome shotgun (WGS) entry which is preliminary data.</text>
</comment>
<reference evidence="1 2" key="1">
    <citation type="submission" date="2021-06" db="EMBL/GenBank/DDBJ databases">
        <title>A haploid diamondback moth (Plutella xylostella L.) genome assembly resolves 31 chromosomes and identifies a diamide resistance mutation.</title>
        <authorList>
            <person name="Ward C.M."/>
            <person name="Perry K.D."/>
            <person name="Baker G."/>
            <person name="Powis K."/>
            <person name="Heckel D.G."/>
            <person name="Baxter S.W."/>
        </authorList>
    </citation>
    <scope>NUCLEOTIDE SEQUENCE [LARGE SCALE GENOMIC DNA]</scope>
    <source>
        <strain evidence="1 2">LV</strain>
        <tissue evidence="1">Single pupa</tissue>
    </source>
</reference>
<organism evidence="1 2">
    <name type="scientific">Plutella xylostella</name>
    <name type="common">Diamondback moth</name>
    <name type="synonym">Plutella maculipennis</name>
    <dbReference type="NCBI Taxonomy" id="51655"/>
    <lineage>
        <taxon>Eukaryota</taxon>
        <taxon>Metazoa</taxon>
        <taxon>Ecdysozoa</taxon>
        <taxon>Arthropoda</taxon>
        <taxon>Hexapoda</taxon>
        <taxon>Insecta</taxon>
        <taxon>Pterygota</taxon>
        <taxon>Neoptera</taxon>
        <taxon>Endopterygota</taxon>
        <taxon>Lepidoptera</taxon>
        <taxon>Glossata</taxon>
        <taxon>Ditrysia</taxon>
        <taxon>Yponomeutoidea</taxon>
        <taxon>Plutellidae</taxon>
        <taxon>Plutella</taxon>
    </lineage>
</organism>
<dbReference type="Proteomes" id="UP000823941">
    <property type="component" value="Chromosome 21"/>
</dbReference>